<evidence type="ECO:0000313" key="5">
    <source>
        <dbReference type="Ensembl" id="ENSLACP00000016628.1"/>
    </source>
</evidence>
<dbReference type="GO" id="GO:0010975">
    <property type="term" value="P:regulation of neuron projection development"/>
    <property type="evidence" value="ECO:0007669"/>
    <property type="project" value="TreeGrafter"/>
</dbReference>
<proteinExistence type="predicted"/>
<reference evidence="6" key="1">
    <citation type="submission" date="2011-08" db="EMBL/GenBank/DDBJ databases">
        <title>The draft genome of Latimeria chalumnae.</title>
        <authorList>
            <person name="Di Palma F."/>
            <person name="Alfoldi J."/>
            <person name="Johnson J."/>
            <person name="Berlin A."/>
            <person name="Gnerre S."/>
            <person name="Jaffe D."/>
            <person name="MacCallum I."/>
            <person name="Young S."/>
            <person name="Walker B.J."/>
            <person name="Lander E."/>
            <person name="Lindblad-Toh K."/>
        </authorList>
    </citation>
    <scope>NUCLEOTIDE SEQUENCE [LARGE SCALE GENOMIC DNA]</scope>
    <source>
        <strain evidence="6">Wild caught</strain>
    </source>
</reference>
<gene>
    <name evidence="5" type="primary">ZNF365</name>
</gene>
<dbReference type="FunCoup" id="H3B407">
    <property type="interactions" value="130"/>
</dbReference>
<evidence type="ECO:0000259" key="4">
    <source>
        <dbReference type="Pfam" id="PF23165"/>
    </source>
</evidence>
<name>H3B407_LATCH</name>
<evidence type="ECO:0000313" key="6">
    <source>
        <dbReference type="Proteomes" id="UP000008672"/>
    </source>
</evidence>
<dbReference type="InParanoid" id="H3B407"/>
<evidence type="ECO:0000256" key="3">
    <source>
        <dbReference type="SAM" id="Coils"/>
    </source>
</evidence>
<dbReference type="AlphaFoldDB" id="H3B407"/>
<keyword evidence="1" id="KW-0597">Phosphoprotein</keyword>
<dbReference type="PANTHER" id="PTHR15739:SF2">
    <property type="entry name" value="PROTEIN ZNF365"/>
    <property type="match status" value="1"/>
</dbReference>
<reference evidence="5" key="3">
    <citation type="submission" date="2025-09" db="UniProtKB">
        <authorList>
            <consortium name="Ensembl"/>
        </authorList>
    </citation>
    <scope>IDENTIFICATION</scope>
</reference>
<feature type="coiled-coil region" evidence="3">
    <location>
        <begin position="153"/>
        <end position="283"/>
    </location>
</feature>
<evidence type="ECO:0000256" key="1">
    <source>
        <dbReference type="ARBA" id="ARBA00022553"/>
    </source>
</evidence>
<feature type="domain" description="FBX41/ZN365 C2H2-type zinc finger" evidence="4">
    <location>
        <begin position="25"/>
        <end position="54"/>
    </location>
</feature>
<dbReference type="OMA" id="CNHADLK"/>
<dbReference type="GeneTree" id="ENSGT00530000063713"/>
<keyword evidence="2 3" id="KW-0175">Coiled coil</keyword>
<accession>H3B407</accession>
<dbReference type="eggNOG" id="ENOG502QT88">
    <property type="taxonomic scope" value="Eukaryota"/>
</dbReference>
<dbReference type="GO" id="GO:0110026">
    <property type="term" value="P:regulation of DNA strand resection involved in replication fork processing"/>
    <property type="evidence" value="ECO:0007669"/>
    <property type="project" value="TreeGrafter"/>
</dbReference>
<keyword evidence="6" id="KW-1185">Reference proteome</keyword>
<dbReference type="EMBL" id="AFYH01087391">
    <property type="status" value="NOT_ANNOTATED_CDS"/>
    <property type="molecule type" value="Genomic_DNA"/>
</dbReference>
<dbReference type="InterPro" id="IPR052283">
    <property type="entry name" value="GenomicStab_NeuMorph_Reg"/>
</dbReference>
<dbReference type="Ensembl" id="ENSLACT00000016742.1">
    <property type="protein sequence ID" value="ENSLACP00000016628.1"/>
    <property type="gene ID" value="ENSLACG00000014652.1"/>
</dbReference>
<dbReference type="GO" id="GO:0000723">
    <property type="term" value="P:telomere maintenance"/>
    <property type="evidence" value="ECO:0007669"/>
    <property type="project" value="TreeGrafter"/>
</dbReference>
<sequence length="319" mass="37777">VMQKTLERENYGPQTGTFGNVKENLPFRCPRCGEHTRFKSLSSLRAHLEYSHSYEEVYRVTKCRRLSSFKHTESIKPSELFVQELPENAVNQTKQKQSVKFYNLLLKNTNCSKDKVENDEPWDLTEMRCSKYTQTEQKCLPDLSRTSPRVSFEAHLQEKYEDTMEAIDKAVEKRIEKLASELAVKTAELLEVKAEYLQLAQKKQEIQTRERVLSRQVDVAVEMIAMFRQQLTESEQELYRKEQEIFTINHLLEAAAEKEAHGKAKLQEFIESLLQRIAFIERQLDYYYYYYKQPMRRKHPHSQPDAFTGARDIRKIRDM</sequence>
<evidence type="ECO:0000256" key="2">
    <source>
        <dbReference type="ARBA" id="ARBA00023054"/>
    </source>
</evidence>
<protein>
    <submittedName>
        <fullName evidence="5">Zinc finger protein 365</fullName>
    </submittedName>
</protein>
<dbReference type="PANTHER" id="PTHR15739">
    <property type="entry name" value="ZINC FINGER PROTEIN"/>
    <property type="match status" value="1"/>
</dbReference>
<reference evidence="5" key="2">
    <citation type="submission" date="2025-08" db="UniProtKB">
        <authorList>
            <consortium name="Ensembl"/>
        </authorList>
    </citation>
    <scope>IDENTIFICATION</scope>
</reference>
<dbReference type="Proteomes" id="UP000008672">
    <property type="component" value="Unassembled WGS sequence"/>
</dbReference>
<dbReference type="Pfam" id="PF23165">
    <property type="entry name" value="zf-C2H2_FBX41"/>
    <property type="match status" value="1"/>
</dbReference>
<dbReference type="GO" id="GO:0010569">
    <property type="term" value="P:regulation of double-strand break repair via homologous recombination"/>
    <property type="evidence" value="ECO:0007669"/>
    <property type="project" value="TreeGrafter"/>
</dbReference>
<organism evidence="5 6">
    <name type="scientific">Latimeria chalumnae</name>
    <name type="common">Coelacanth</name>
    <dbReference type="NCBI Taxonomy" id="7897"/>
    <lineage>
        <taxon>Eukaryota</taxon>
        <taxon>Metazoa</taxon>
        <taxon>Chordata</taxon>
        <taxon>Craniata</taxon>
        <taxon>Vertebrata</taxon>
        <taxon>Euteleostomi</taxon>
        <taxon>Coelacanthiformes</taxon>
        <taxon>Coelacanthidae</taxon>
        <taxon>Latimeria</taxon>
    </lineage>
</organism>
<dbReference type="HOGENOM" id="CLU_049609_1_0_1"/>
<dbReference type="InterPro" id="IPR057038">
    <property type="entry name" value="FBX41/ZN365_Znf-C2H2"/>
</dbReference>